<keyword evidence="2" id="KW-1185">Reference proteome</keyword>
<dbReference type="AlphaFoldDB" id="A0AAN9AL56"/>
<dbReference type="PANTHER" id="PTHR33332">
    <property type="entry name" value="REVERSE TRANSCRIPTASE DOMAIN-CONTAINING PROTEIN"/>
    <property type="match status" value="1"/>
</dbReference>
<dbReference type="Proteomes" id="UP001374579">
    <property type="component" value="Unassembled WGS sequence"/>
</dbReference>
<dbReference type="EMBL" id="JBAMIC010003940">
    <property type="protein sequence ID" value="KAK7088855.1"/>
    <property type="molecule type" value="Genomic_DNA"/>
</dbReference>
<name>A0AAN9AL56_9CAEN</name>
<dbReference type="PRINTS" id="PR01345">
    <property type="entry name" value="CERVTRCPTASE"/>
</dbReference>
<protein>
    <recommendedName>
        <fullName evidence="3">Endonuclease/reverse transcript</fullName>
    </recommendedName>
</protein>
<accession>A0AAN9AL56</accession>
<evidence type="ECO:0000313" key="1">
    <source>
        <dbReference type="EMBL" id="KAK7088855.1"/>
    </source>
</evidence>
<evidence type="ECO:0008006" key="3">
    <source>
        <dbReference type="Google" id="ProtNLM"/>
    </source>
</evidence>
<sequence length="270" mass="31270">MVETPLVRDTITRVHRRSLYSHGTWYYNGGSGVRLCQSFRLCKPQSALPQALPLRHTRKDQQPFTRSHSPPLSNYTLHGQTLERVTSTKYLGVILDTKLDFTQHIEHICAKANKTLGFLRRNLKVCSSLTKMLAYKTTVRPILEYACTVWDPHSDRLITTLEKVQRRAARFVTNRYHNTSSDTDMLTLLEWPTLQQRRRCARLAMLHKILNDQACLRRPQAATSKWTSQQPQPTAGKNPVRHRLQKVFFLAYHFSHPGTITKEFSECSIK</sequence>
<gene>
    <name evidence="1" type="ORF">V1264_024972</name>
</gene>
<comment type="caution">
    <text evidence="1">The sequence shown here is derived from an EMBL/GenBank/DDBJ whole genome shotgun (WGS) entry which is preliminary data.</text>
</comment>
<evidence type="ECO:0000313" key="2">
    <source>
        <dbReference type="Proteomes" id="UP001374579"/>
    </source>
</evidence>
<organism evidence="1 2">
    <name type="scientific">Littorina saxatilis</name>
    <dbReference type="NCBI Taxonomy" id="31220"/>
    <lineage>
        <taxon>Eukaryota</taxon>
        <taxon>Metazoa</taxon>
        <taxon>Spiralia</taxon>
        <taxon>Lophotrochozoa</taxon>
        <taxon>Mollusca</taxon>
        <taxon>Gastropoda</taxon>
        <taxon>Caenogastropoda</taxon>
        <taxon>Littorinimorpha</taxon>
        <taxon>Littorinoidea</taxon>
        <taxon>Littorinidae</taxon>
        <taxon>Littorina</taxon>
    </lineage>
</organism>
<proteinExistence type="predicted"/>
<reference evidence="1 2" key="1">
    <citation type="submission" date="2024-02" db="EMBL/GenBank/DDBJ databases">
        <title>Chromosome-scale genome assembly of the rough periwinkle Littorina saxatilis.</title>
        <authorList>
            <person name="De Jode A."/>
            <person name="Faria R."/>
            <person name="Formenti G."/>
            <person name="Sims Y."/>
            <person name="Smith T.P."/>
            <person name="Tracey A."/>
            <person name="Wood J.M.D."/>
            <person name="Zagrodzka Z.B."/>
            <person name="Johannesson K."/>
            <person name="Butlin R.K."/>
            <person name="Leder E.H."/>
        </authorList>
    </citation>
    <scope>NUCLEOTIDE SEQUENCE [LARGE SCALE GENOMIC DNA]</scope>
    <source>
        <strain evidence="1">Snail1</strain>
        <tissue evidence="1">Muscle</tissue>
    </source>
</reference>